<dbReference type="SMART" id="SM00345">
    <property type="entry name" value="HTH_GNTR"/>
    <property type="match status" value="1"/>
</dbReference>
<dbReference type="SUPFAM" id="SSF64288">
    <property type="entry name" value="Chorismate lyase-like"/>
    <property type="match status" value="1"/>
</dbReference>
<gene>
    <name evidence="5" type="ORF">HNR07_002249</name>
</gene>
<keyword evidence="3" id="KW-0804">Transcription</keyword>
<evidence type="ECO:0000256" key="3">
    <source>
        <dbReference type="ARBA" id="ARBA00023163"/>
    </source>
</evidence>
<dbReference type="Proteomes" id="UP000579647">
    <property type="component" value="Unassembled WGS sequence"/>
</dbReference>
<dbReference type="InterPro" id="IPR036390">
    <property type="entry name" value="WH_DNA-bd_sf"/>
</dbReference>
<dbReference type="SMART" id="SM00866">
    <property type="entry name" value="UTRA"/>
    <property type="match status" value="1"/>
</dbReference>
<evidence type="ECO:0000259" key="4">
    <source>
        <dbReference type="PROSITE" id="PS50949"/>
    </source>
</evidence>
<keyword evidence="6" id="KW-1185">Reference proteome</keyword>
<dbReference type="InterPro" id="IPR000524">
    <property type="entry name" value="Tscrpt_reg_HTH_GntR"/>
</dbReference>
<protein>
    <submittedName>
        <fullName evidence="5">GntR family transcriptional regulator</fullName>
    </submittedName>
</protein>
<dbReference type="SUPFAM" id="SSF46785">
    <property type="entry name" value="Winged helix' DNA-binding domain"/>
    <property type="match status" value="1"/>
</dbReference>
<keyword evidence="1" id="KW-0805">Transcription regulation</keyword>
<dbReference type="EMBL" id="JACHDO010000001">
    <property type="protein sequence ID" value="MBB5491112.1"/>
    <property type="molecule type" value="Genomic_DNA"/>
</dbReference>
<dbReference type="Gene3D" id="3.40.1410.10">
    <property type="entry name" value="Chorismate lyase-like"/>
    <property type="match status" value="1"/>
</dbReference>
<dbReference type="InterPro" id="IPR028978">
    <property type="entry name" value="Chorismate_lyase_/UTRA_dom_sf"/>
</dbReference>
<sequence length="259" mass="28558">MPTSENGSPPVYREIAEELRGQIRSGRYADGDRLPGENTLMERHGVARATARQALSVLINEGLAVAVRGSGIYVRAFRPLRRHGARRLSRDLWGNGRAIWQTDSDTRGYEVEGLVIDEIVPEGHVLRALELGEGTTVVRRSRRYLVDGRPVQSAVSHLSPQLWAGREDSPAAHRVRAPDSGPGGIYARLAELGHAPAHFTEEIRVRMPTPEETQELALSPGTPVLEVARTALTADHRPVEFNEITMDGSAYVLQYDFDA</sequence>
<accession>A0A840W4W4</accession>
<dbReference type="AlphaFoldDB" id="A0A840W4W4"/>
<dbReference type="GO" id="GO:0003700">
    <property type="term" value="F:DNA-binding transcription factor activity"/>
    <property type="evidence" value="ECO:0007669"/>
    <property type="project" value="InterPro"/>
</dbReference>
<comment type="caution">
    <text evidence="5">The sequence shown here is derived from an EMBL/GenBank/DDBJ whole genome shotgun (WGS) entry which is preliminary data.</text>
</comment>
<dbReference type="PANTHER" id="PTHR44846">
    <property type="entry name" value="MANNOSYL-D-GLYCERATE TRANSPORT/METABOLISM SYSTEM REPRESSOR MNGR-RELATED"/>
    <property type="match status" value="1"/>
</dbReference>
<dbReference type="PANTHER" id="PTHR44846:SF17">
    <property type="entry name" value="GNTR-FAMILY TRANSCRIPTIONAL REGULATOR"/>
    <property type="match status" value="1"/>
</dbReference>
<keyword evidence="2" id="KW-0238">DNA-binding</keyword>
<reference evidence="5 6" key="1">
    <citation type="submission" date="2020-08" db="EMBL/GenBank/DDBJ databases">
        <title>Sequencing the genomes of 1000 actinobacteria strains.</title>
        <authorList>
            <person name="Klenk H.-P."/>
        </authorList>
    </citation>
    <scope>NUCLEOTIDE SEQUENCE [LARGE SCALE GENOMIC DNA]</scope>
    <source>
        <strain evidence="5 6">DSM 44598</strain>
    </source>
</reference>
<evidence type="ECO:0000256" key="1">
    <source>
        <dbReference type="ARBA" id="ARBA00023015"/>
    </source>
</evidence>
<evidence type="ECO:0000256" key="2">
    <source>
        <dbReference type="ARBA" id="ARBA00023125"/>
    </source>
</evidence>
<dbReference type="CDD" id="cd07377">
    <property type="entry name" value="WHTH_GntR"/>
    <property type="match status" value="1"/>
</dbReference>
<evidence type="ECO:0000313" key="6">
    <source>
        <dbReference type="Proteomes" id="UP000579647"/>
    </source>
</evidence>
<name>A0A840W4W4_9ACTN</name>
<proteinExistence type="predicted"/>
<dbReference type="PROSITE" id="PS50949">
    <property type="entry name" value="HTH_GNTR"/>
    <property type="match status" value="1"/>
</dbReference>
<dbReference type="GO" id="GO:0003677">
    <property type="term" value="F:DNA binding"/>
    <property type="evidence" value="ECO:0007669"/>
    <property type="project" value="UniProtKB-KW"/>
</dbReference>
<organism evidence="5 6">
    <name type="scientific">Nocardiopsis metallicus</name>
    <dbReference type="NCBI Taxonomy" id="179819"/>
    <lineage>
        <taxon>Bacteria</taxon>
        <taxon>Bacillati</taxon>
        <taxon>Actinomycetota</taxon>
        <taxon>Actinomycetes</taxon>
        <taxon>Streptosporangiales</taxon>
        <taxon>Nocardiopsidaceae</taxon>
        <taxon>Nocardiopsis</taxon>
    </lineage>
</organism>
<dbReference type="GO" id="GO:0045892">
    <property type="term" value="P:negative regulation of DNA-templated transcription"/>
    <property type="evidence" value="ECO:0007669"/>
    <property type="project" value="TreeGrafter"/>
</dbReference>
<dbReference type="Pfam" id="PF00392">
    <property type="entry name" value="GntR"/>
    <property type="match status" value="1"/>
</dbReference>
<dbReference type="Pfam" id="PF07702">
    <property type="entry name" value="UTRA"/>
    <property type="match status" value="1"/>
</dbReference>
<dbReference type="InterPro" id="IPR050679">
    <property type="entry name" value="Bact_HTH_transcr_reg"/>
</dbReference>
<evidence type="ECO:0000313" key="5">
    <source>
        <dbReference type="EMBL" id="MBB5491112.1"/>
    </source>
</evidence>
<dbReference type="PRINTS" id="PR00035">
    <property type="entry name" value="HTHGNTR"/>
</dbReference>
<feature type="domain" description="HTH gntR-type" evidence="4">
    <location>
        <begin position="9"/>
        <end position="77"/>
    </location>
</feature>
<dbReference type="InterPro" id="IPR036388">
    <property type="entry name" value="WH-like_DNA-bd_sf"/>
</dbReference>
<dbReference type="Gene3D" id="1.10.10.10">
    <property type="entry name" value="Winged helix-like DNA-binding domain superfamily/Winged helix DNA-binding domain"/>
    <property type="match status" value="1"/>
</dbReference>
<dbReference type="InterPro" id="IPR011663">
    <property type="entry name" value="UTRA"/>
</dbReference>